<dbReference type="RefSeq" id="WP_011090970.1">
    <property type="nucleotide sequence ID" value="NZ_CP017637.1"/>
</dbReference>
<dbReference type="InterPro" id="IPR015330">
    <property type="entry name" value="DNA_primase/pol_bifunc_N"/>
</dbReference>
<dbReference type="SUPFAM" id="SSF56747">
    <property type="entry name" value="Prim-pol domain"/>
    <property type="match status" value="1"/>
</dbReference>
<name>A0A0M9B6C4_BRAJP</name>
<evidence type="ECO:0000313" key="6">
    <source>
        <dbReference type="Proteomes" id="UP001549291"/>
    </source>
</evidence>
<reference evidence="3 5" key="1">
    <citation type="submission" date="2016-11" db="EMBL/GenBank/DDBJ databases">
        <title>Complete Genome Sequence of Bradyrhizobium sp. strain J5, an isolated from soybean nodule in Hokkaido.</title>
        <authorList>
            <person name="Kanehara K."/>
        </authorList>
    </citation>
    <scope>NUCLEOTIDE SEQUENCE [LARGE SCALE GENOMIC DNA]</scope>
    <source>
        <strain evidence="3 5">J5</strain>
    </source>
</reference>
<dbReference type="EMBL" id="CP017637">
    <property type="protein sequence ID" value="APG15961.1"/>
    <property type="molecule type" value="Genomic_DNA"/>
</dbReference>
<keyword evidence="6" id="KW-1185">Reference proteome</keyword>
<evidence type="ECO:0000313" key="5">
    <source>
        <dbReference type="Proteomes" id="UP000181962"/>
    </source>
</evidence>
<dbReference type="PATRIC" id="fig|375.38.peg.8104"/>
<gene>
    <name evidence="4" type="ORF">ABIF63_009918</name>
    <name evidence="3" type="ORF">BKD09_47550</name>
</gene>
<evidence type="ECO:0000313" key="4">
    <source>
        <dbReference type="EMBL" id="MET4725812.1"/>
    </source>
</evidence>
<dbReference type="OrthoDB" id="1496333at2"/>
<dbReference type="Proteomes" id="UP000181962">
    <property type="component" value="Chromosome"/>
</dbReference>
<feature type="domain" description="DNA primase/polymerase bifunctional N-terminal" evidence="2">
    <location>
        <begin position="5"/>
        <end position="172"/>
    </location>
</feature>
<reference evidence="4 6" key="2">
    <citation type="submission" date="2024-06" db="EMBL/GenBank/DDBJ databases">
        <title>Genomic Encyclopedia of Type Strains, Phase V (KMG-V): Genome sequencing to study the core and pangenomes of soil and plant-associated prokaryotes.</title>
        <authorList>
            <person name="Whitman W."/>
        </authorList>
    </citation>
    <scope>NUCLEOTIDE SEQUENCE [LARGE SCALE GENOMIC DNA]</scope>
    <source>
        <strain evidence="4 6">USDA 160</strain>
    </source>
</reference>
<dbReference type="AlphaFoldDB" id="A0A0M9B6C4"/>
<feature type="region of interest" description="Disordered" evidence="1">
    <location>
        <begin position="198"/>
        <end position="223"/>
    </location>
</feature>
<evidence type="ECO:0000259" key="2">
    <source>
        <dbReference type="SMART" id="SM00943"/>
    </source>
</evidence>
<accession>A0A0M9B6C4</accession>
<evidence type="ECO:0000256" key="1">
    <source>
        <dbReference type="SAM" id="MobiDB-lite"/>
    </source>
</evidence>
<dbReference type="Pfam" id="PF09250">
    <property type="entry name" value="Prim-Pol"/>
    <property type="match status" value="1"/>
</dbReference>
<dbReference type="SMART" id="SM00943">
    <property type="entry name" value="Prim-Pol"/>
    <property type="match status" value="1"/>
</dbReference>
<dbReference type="GeneID" id="46495143"/>
<dbReference type="EMBL" id="JBEPTQ010000002">
    <property type="protein sequence ID" value="MET4725812.1"/>
    <property type="molecule type" value="Genomic_DNA"/>
</dbReference>
<protein>
    <recommendedName>
        <fullName evidence="2">DNA primase/polymerase bifunctional N-terminal domain-containing protein</fullName>
    </recommendedName>
</protein>
<organism evidence="3 5">
    <name type="scientific">Bradyrhizobium japonicum</name>
    <dbReference type="NCBI Taxonomy" id="375"/>
    <lineage>
        <taxon>Bacteria</taxon>
        <taxon>Pseudomonadati</taxon>
        <taxon>Pseudomonadota</taxon>
        <taxon>Alphaproteobacteria</taxon>
        <taxon>Hyphomicrobiales</taxon>
        <taxon>Nitrobacteraceae</taxon>
        <taxon>Bradyrhizobium</taxon>
    </lineage>
</organism>
<sequence length="223" mass="24370">MRATLKRIIHLRRSLIAYGYRPVACSGKAAVMGNWQRSRWSAAQMEGIARNYPDATNTGLLCGELVGLDVDTPDAETADAIRAMVMELPGSDRAPYRMGKAPKTLFAFRATEPREKRATGAYLINGAKCQVEAFGERTQFVAFGTHPDTGRPYEWFNGSPAETPLAELPEITPEAIDELLARAEAYFAERGTLIKPASKASDRGPVVVDSDHPWADTSTPRVG</sequence>
<proteinExistence type="predicted"/>
<dbReference type="Proteomes" id="UP001549291">
    <property type="component" value="Unassembled WGS sequence"/>
</dbReference>
<dbReference type="CDD" id="cd04859">
    <property type="entry name" value="Prim_Pol"/>
    <property type="match status" value="1"/>
</dbReference>
<evidence type="ECO:0000313" key="3">
    <source>
        <dbReference type="EMBL" id="APG15961.1"/>
    </source>
</evidence>